<dbReference type="AlphaFoldDB" id="A0A2A6C791"/>
<organism evidence="1 2">
    <name type="scientific">Pristionchus pacificus</name>
    <name type="common">Parasitic nematode worm</name>
    <dbReference type="NCBI Taxonomy" id="54126"/>
    <lineage>
        <taxon>Eukaryota</taxon>
        <taxon>Metazoa</taxon>
        <taxon>Ecdysozoa</taxon>
        <taxon>Nematoda</taxon>
        <taxon>Chromadorea</taxon>
        <taxon>Rhabditida</taxon>
        <taxon>Rhabditina</taxon>
        <taxon>Diplogasteromorpha</taxon>
        <taxon>Diplogasteroidea</taxon>
        <taxon>Neodiplogasteridae</taxon>
        <taxon>Pristionchus</taxon>
    </lineage>
</organism>
<proteinExistence type="predicted"/>
<reference evidence="2" key="1">
    <citation type="journal article" date="2008" name="Nat. Genet.">
        <title>The Pristionchus pacificus genome provides a unique perspective on nematode lifestyle and parasitism.</title>
        <authorList>
            <person name="Dieterich C."/>
            <person name="Clifton S.W."/>
            <person name="Schuster L.N."/>
            <person name="Chinwalla A."/>
            <person name="Delehaunty K."/>
            <person name="Dinkelacker I."/>
            <person name="Fulton L."/>
            <person name="Fulton R."/>
            <person name="Godfrey J."/>
            <person name="Minx P."/>
            <person name="Mitreva M."/>
            <person name="Roeseler W."/>
            <person name="Tian H."/>
            <person name="Witte H."/>
            <person name="Yang S.P."/>
            <person name="Wilson R.K."/>
            <person name="Sommer R.J."/>
        </authorList>
    </citation>
    <scope>NUCLEOTIDE SEQUENCE [LARGE SCALE GENOMIC DNA]</scope>
    <source>
        <strain evidence="2">PS312</strain>
    </source>
</reference>
<accession>A0A8R1UNW9</accession>
<sequence length="80" mass="9080">MIIAFSCLHQLNNHLHLVTLYRFHRMRALHSTLSILPTPTQSEPSRSSRLPWKDSDSRRTLCSVTSTISSSMTLLTDGKV</sequence>
<gene>
    <name evidence="1" type="primary">WBGene00273417</name>
</gene>
<accession>A0A2A6C791</accession>
<dbReference type="EnsemblMetazoa" id="PPA35048.1">
    <property type="protein sequence ID" value="PPA35048.1"/>
    <property type="gene ID" value="WBGene00273417"/>
</dbReference>
<evidence type="ECO:0000313" key="2">
    <source>
        <dbReference type="Proteomes" id="UP000005239"/>
    </source>
</evidence>
<evidence type="ECO:0000313" key="1">
    <source>
        <dbReference type="EnsemblMetazoa" id="PPA35048.1"/>
    </source>
</evidence>
<protein>
    <submittedName>
        <fullName evidence="1">Uncharacterized protein</fullName>
    </submittedName>
</protein>
<name>A0A2A6C791_PRIPA</name>
<reference evidence="1" key="2">
    <citation type="submission" date="2022-06" db="UniProtKB">
        <authorList>
            <consortium name="EnsemblMetazoa"/>
        </authorList>
    </citation>
    <scope>IDENTIFICATION</scope>
    <source>
        <strain evidence="1">PS312</strain>
    </source>
</reference>
<dbReference type="Proteomes" id="UP000005239">
    <property type="component" value="Unassembled WGS sequence"/>
</dbReference>
<keyword evidence="2" id="KW-1185">Reference proteome</keyword>